<keyword evidence="1" id="KW-0479">Metal-binding</keyword>
<feature type="region of interest" description="Disordered" evidence="2">
    <location>
        <begin position="68"/>
        <end position="105"/>
    </location>
</feature>
<evidence type="ECO:0000256" key="2">
    <source>
        <dbReference type="SAM" id="MobiDB-lite"/>
    </source>
</evidence>
<dbReference type="GO" id="GO:0003676">
    <property type="term" value="F:nucleic acid binding"/>
    <property type="evidence" value="ECO:0007669"/>
    <property type="project" value="InterPro"/>
</dbReference>
<protein>
    <recommendedName>
        <fullName evidence="3">CCHC-type domain-containing protein</fullName>
    </recommendedName>
</protein>
<feature type="domain" description="CCHC-type" evidence="3">
    <location>
        <begin position="4"/>
        <end position="19"/>
    </location>
</feature>
<sequence>MGCCYRCFERGHFAARCREPRRCLLCMRIGHLASLCKWRQTPCHPKHVLGSSRPTPAEDPCASIMRPSSAAASHHRTMANSRRSSMAASRRLSIKPGPSSSRLSTATVFLPTRPPTAGQPPLSGCVAQVDIPSAHPEDIDDILTRGLAARFGVSSSDFRDVDIHSEQHSNVSYFRLLVRCQNVNVIPETIDLTVEDRSFSVPIEIESCEEANPILLGEELAEDLSLASLEAQKGFIWQTGFNSVAAYRGQAFPTVPWQGSPLGGRRRASDWTSRPRISVLRRRTWRPVRGSFSNSNPVGS</sequence>
<feature type="compositionally biased region" description="Low complexity" evidence="2">
    <location>
        <begin position="78"/>
        <end position="91"/>
    </location>
</feature>
<keyword evidence="1" id="KW-0862">Zinc</keyword>
<dbReference type="PROSITE" id="PS50158">
    <property type="entry name" value="ZF_CCHC"/>
    <property type="match status" value="1"/>
</dbReference>
<proteinExistence type="predicted"/>
<dbReference type="SUPFAM" id="SSF57756">
    <property type="entry name" value="Retrovirus zinc finger-like domains"/>
    <property type="match status" value="1"/>
</dbReference>
<keyword evidence="1" id="KW-0863">Zinc-finger</keyword>
<evidence type="ECO:0000313" key="4">
    <source>
        <dbReference type="EMBL" id="CAD1840599.1"/>
    </source>
</evidence>
<dbReference type="InterPro" id="IPR001878">
    <property type="entry name" value="Znf_CCHC"/>
</dbReference>
<dbReference type="InterPro" id="IPR036875">
    <property type="entry name" value="Znf_CCHC_sf"/>
</dbReference>
<gene>
    <name evidence="4" type="ORF">CB5_LOCUS23810</name>
</gene>
<reference evidence="4" key="1">
    <citation type="submission" date="2020-07" db="EMBL/GenBank/DDBJ databases">
        <authorList>
            <person name="Lin J."/>
        </authorList>
    </citation>
    <scope>NUCLEOTIDE SEQUENCE</scope>
</reference>
<evidence type="ECO:0000256" key="1">
    <source>
        <dbReference type="PROSITE-ProRule" id="PRU00047"/>
    </source>
</evidence>
<accession>A0A6V7QBL9</accession>
<name>A0A6V7QBL9_ANACO</name>
<evidence type="ECO:0000259" key="3">
    <source>
        <dbReference type="PROSITE" id="PS50158"/>
    </source>
</evidence>
<dbReference type="EMBL" id="LR862135">
    <property type="protein sequence ID" value="CAD1840599.1"/>
    <property type="molecule type" value="Genomic_DNA"/>
</dbReference>
<dbReference type="Gene3D" id="4.10.60.10">
    <property type="entry name" value="Zinc finger, CCHC-type"/>
    <property type="match status" value="1"/>
</dbReference>
<dbReference type="AlphaFoldDB" id="A0A6V7QBL9"/>
<dbReference type="SMART" id="SM00343">
    <property type="entry name" value="ZnF_C2HC"/>
    <property type="match status" value="2"/>
</dbReference>
<organism evidence="4">
    <name type="scientific">Ananas comosus var. bracteatus</name>
    <name type="common">red pineapple</name>
    <dbReference type="NCBI Taxonomy" id="296719"/>
    <lineage>
        <taxon>Eukaryota</taxon>
        <taxon>Viridiplantae</taxon>
        <taxon>Streptophyta</taxon>
        <taxon>Embryophyta</taxon>
        <taxon>Tracheophyta</taxon>
        <taxon>Spermatophyta</taxon>
        <taxon>Magnoliopsida</taxon>
        <taxon>Liliopsida</taxon>
        <taxon>Poales</taxon>
        <taxon>Bromeliaceae</taxon>
        <taxon>Bromelioideae</taxon>
        <taxon>Ananas</taxon>
    </lineage>
</organism>
<dbReference type="GO" id="GO:0008270">
    <property type="term" value="F:zinc ion binding"/>
    <property type="evidence" value="ECO:0007669"/>
    <property type="project" value="UniProtKB-KW"/>
</dbReference>